<proteinExistence type="predicted"/>
<name>A0A8H6W4H8_MYCCL</name>
<dbReference type="PANTHER" id="PTHR14614:SF130">
    <property type="entry name" value="PROTEIN-LYSINE N-METHYLTRANSFERASE EEF2KMT"/>
    <property type="match status" value="1"/>
</dbReference>
<dbReference type="InterPro" id="IPR019410">
    <property type="entry name" value="Methyltransf_16"/>
</dbReference>
<reference evidence="1" key="1">
    <citation type="submission" date="2020-05" db="EMBL/GenBank/DDBJ databases">
        <title>Mycena genomes resolve the evolution of fungal bioluminescence.</title>
        <authorList>
            <person name="Tsai I.J."/>
        </authorList>
    </citation>
    <scope>NUCLEOTIDE SEQUENCE</scope>
    <source>
        <strain evidence="1">110903Hualien_Pintung</strain>
    </source>
</reference>
<dbReference type="Pfam" id="PF10294">
    <property type="entry name" value="Methyltransf_16"/>
    <property type="match status" value="1"/>
</dbReference>
<comment type="caution">
    <text evidence="1">The sequence shown here is derived from an EMBL/GenBank/DDBJ whole genome shotgun (WGS) entry which is preliminary data.</text>
</comment>
<dbReference type="GO" id="GO:0008757">
    <property type="term" value="F:S-adenosylmethionine-dependent methyltransferase activity"/>
    <property type="evidence" value="ECO:0007669"/>
    <property type="project" value="UniProtKB-ARBA"/>
</dbReference>
<dbReference type="GO" id="GO:0005737">
    <property type="term" value="C:cytoplasm"/>
    <property type="evidence" value="ECO:0007669"/>
    <property type="project" value="TreeGrafter"/>
</dbReference>
<keyword evidence="2" id="KW-1185">Reference proteome</keyword>
<dbReference type="Proteomes" id="UP000613580">
    <property type="component" value="Unassembled WGS sequence"/>
</dbReference>
<dbReference type="OrthoDB" id="194386at2759"/>
<sequence>MISSSTIFCSTHTWNLEQHSAEEDSDLEIDSRIYDRFLALLNISSDGPPTQSYITHFWDPSPSLRRDDNGDDVDLAWYQKTTLLESRTMIEAGTTGMRTWLASLVLAQYLIRHPDLVRGKRILELGSGIGFLGCVVATLQCLDHDYGAGTVWLSDVNETVLARCQDNVRLPCNTSSSHPNVRCCFLDWSAALDPDRIVVTKALLREEISPHLILGADIVFDPSLIPPLVAVLNLALRENPSASAIIALTERNPATMQKFVDAISNSEGLTWEQMDLGVINTAFVEGGPDTGNAVLVFKIQASRGTN</sequence>
<organism evidence="1 2">
    <name type="scientific">Mycena chlorophos</name>
    <name type="common">Agaric fungus</name>
    <name type="synonym">Agaricus chlorophos</name>
    <dbReference type="NCBI Taxonomy" id="658473"/>
    <lineage>
        <taxon>Eukaryota</taxon>
        <taxon>Fungi</taxon>
        <taxon>Dikarya</taxon>
        <taxon>Basidiomycota</taxon>
        <taxon>Agaricomycotina</taxon>
        <taxon>Agaricomycetes</taxon>
        <taxon>Agaricomycetidae</taxon>
        <taxon>Agaricales</taxon>
        <taxon>Marasmiineae</taxon>
        <taxon>Mycenaceae</taxon>
        <taxon>Mycena</taxon>
    </lineage>
</organism>
<dbReference type="InterPro" id="IPR029063">
    <property type="entry name" value="SAM-dependent_MTases_sf"/>
</dbReference>
<gene>
    <name evidence="1" type="ORF">HMN09_00891100</name>
</gene>
<dbReference type="SUPFAM" id="SSF53335">
    <property type="entry name" value="S-adenosyl-L-methionine-dependent methyltransferases"/>
    <property type="match status" value="1"/>
</dbReference>
<dbReference type="Gene3D" id="3.40.50.150">
    <property type="entry name" value="Vaccinia Virus protein VP39"/>
    <property type="match status" value="1"/>
</dbReference>
<evidence type="ECO:0000313" key="2">
    <source>
        <dbReference type="Proteomes" id="UP000613580"/>
    </source>
</evidence>
<dbReference type="PANTHER" id="PTHR14614">
    <property type="entry name" value="HEPATOCELLULAR CARCINOMA-ASSOCIATED ANTIGEN"/>
    <property type="match status" value="1"/>
</dbReference>
<evidence type="ECO:0000313" key="1">
    <source>
        <dbReference type="EMBL" id="KAF7302566.1"/>
    </source>
</evidence>
<protein>
    <submittedName>
        <fullName evidence="1">Uncharacterized protein</fullName>
    </submittedName>
</protein>
<dbReference type="AlphaFoldDB" id="A0A8H6W4H8"/>
<accession>A0A8H6W4H8</accession>
<dbReference type="EMBL" id="JACAZE010000012">
    <property type="protein sequence ID" value="KAF7302566.1"/>
    <property type="molecule type" value="Genomic_DNA"/>
</dbReference>